<reference evidence="1" key="1">
    <citation type="journal article" date="2022" name="Front. Plant Sci.">
        <title>Agronomic efficiency and genome mining analysis of the wheat-biostimulant rhizospheric bacterium Pseudomonas pergaminensis sp. nov. strain 1008T.</title>
        <authorList>
            <person name="Diaz M."/>
            <person name="Bach T."/>
            <person name="Gonzalez Anta G."/>
            <person name="Agaras B."/>
            <person name="Wibberg D."/>
            <person name="Noguera F."/>
            <person name="Canciani W."/>
            <person name="Valverde C."/>
        </authorList>
    </citation>
    <scope>NUCLEOTIDE SEQUENCE</scope>
    <source>
        <strain evidence="1">1008</strain>
    </source>
</reference>
<evidence type="ECO:0000313" key="2">
    <source>
        <dbReference type="Proteomes" id="UP001056907"/>
    </source>
</evidence>
<sequence length="64" mass="7027">MSQVATDYPVLLIDRDAPLSELHACASERLNAALAYLHLTAYSNVSNYAEYDINTVANTARILV</sequence>
<reference evidence="1" key="2">
    <citation type="submission" date="2024-04" db="EMBL/GenBank/DDBJ databases">
        <authorList>
            <person name="Diaz M."/>
            <person name="Bach T."/>
            <person name="Gonzalez Anta G."/>
            <person name="Agaras B."/>
            <person name="Wibberg D."/>
            <person name="Noguera F."/>
            <person name="Canciani W."/>
            <person name="Ybarra T."/>
            <person name="Nunez M.L."/>
            <person name="Valverde C."/>
        </authorList>
    </citation>
    <scope>NUCLEOTIDE SEQUENCE</scope>
    <source>
        <strain evidence="1">1008</strain>
    </source>
</reference>
<dbReference type="AlphaFoldDB" id="A0ABD8B431"/>
<organism evidence="1 2">
    <name type="scientific">Pseudomonas pergaminensis</name>
    <dbReference type="NCBI Taxonomy" id="2853159"/>
    <lineage>
        <taxon>Bacteria</taxon>
        <taxon>Pseudomonadati</taxon>
        <taxon>Pseudomonadota</taxon>
        <taxon>Gammaproteobacteria</taxon>
        <taxon>Pseudomonadales</taxon>
        <taxon>Pseudomonadaceae</taxon>
        <taxon>Pseudomonas</taxon>
    </lineage>
</organism>
<dbReference type="KEGG" id="ppeg:KUA23_30235"/>
<dbReference type="Proteomes" id="UP001056907">
    <property type="component" value="Chromosome"/>
</dbReference>
<gene>
    <name evidence="1" type="ORF">KUA23_30235</name>
</gene>
<accession>A0ABD8B431</accession>
<proteinExistence type="predicted"/>
<dbReference type="EMBL" id="CP078013">
    <property type="protein sequence ID" value="XAO51820.1"/>
    <property type="molecule type" value="Genomic_DNA"/>
</dbReference>
<evidence type="ECO:0000313" key="1">
    <source>
        <dbReference type="EMBL" id="XAO51820.1"/>
    </source>
</evidence>
<name>A0ABD8B431_9PSED</name>
<protein>
    <submittedName>
        <fullName evidence="1">Fructose-bisphosphate aldolase</fullName>
    </submittedName>
</protein>